<keyword evidence="2" id="KW-1185">Reference proteome</keyword>
<reference evidence="2" key="1">
    <citation type="submission" date="2019-04" db="EMBL/GenBank/DDBJ databases">
        <title>Friends and foes A comparative genomics studyof 23 Aspergillus species from section Flavi.</title>
        <authorList>
            <consortium name="DOE Joint Genome Institute"/>
            <person name="Kjaerbolling I."/>
            <person name="Vesth T."/>
            <person name="Frisvad J.C."/>
            <person name="Nybo J.L."/>
            <person name="Theobald S."/>
            <person name="Kildgaard S."/>
            <person name="Isbrandt T."/>
            <person name="Kuo A."/>
            <person name="Sato A."/>
            <person name="Lyhne E.K."/>
            <person name="Kogle M.E."/>
            <person name="Wiebenga A."/>
            <person name="Kun R.S."/>
            <person name="Lubbers R.J."/>
            <person name="Makela M.R."/>
            <person name="Barry K."/>
            <person name="Chovatia M."/>
            <person name="Clum A."/>
            <person name="Daum C."/>
            <person name="Haridas S."/>
            <person name="He G."/>
            <person name="LaButti K."/>
            <person name="Lipzen A."/>
            <person name="Mondo S."/>
            <person name="Riley R."/>
            <person name="Salamov A."/>
            <person name="Simmons B.A."/>
            <person name="Magnuson J.K."/>
            <person name="Henrissat B."/>
            <person name="Mortensen U.H."/>
            <person name="Larsen T.O."/>
            <person name="Devries R.P."/>
            <person name="Grigoriev I.V."/>
            <person name="Machida M."/>
            <person name="Baker S.E."/>
            <person name="Andersen M.R."/>
        </authorList>
    </citation>
    <scope>NUCLEOTIDE SEQUENCE [LARGE SCALE GENOMIC DNA]</scope>
    <source>
        <strain evidence="2">CBS 130017</strain>
    </source>
</reference>
<sequence length="119" mass="13330">MAESEGRLCPSPISVPSLGSAPLTSFVHSLGLFPSVQKGGDLQCLPYIDLCWGQITYPEVLCMYTYLLFIWLICLEVDYAVLIETISKPPLLLQVRRFKVSCLSMYSLCFSGFQHIIAF</sequence>
<proteinExistence type="predicted"/>
<evidence type="ECO:0000313" key="2">
    <source>
        <dbReference type="Proteomes" id="UP000325945"/>
    </source>
</evidence>
<dbReference type="AlphaFoldDB" id="A0A5N6WN72"/>
<evidence type="ECO:0000313" key="1">
    <source>
        <dbReference type="EMBL" id="KAE8322261.1"/>
    </source>
</evidence>
<protein>
    <submittedName>
        <fullName evidence="1">Uncharacterized protein</fullName>
    </submittedName>
</protein>
<accession>A0A5N6WN72</accession>
<organism evidence="1 2">
    <name type="scientific">Aspergillus sergii</name>
    <dbReference type="NCBI Taxonomy" id="1034303"/>
    <lineage>
        <taxon>Eukaryota</taxon>
        <taxon>Fungi</taxon>
        <taxon>Dikarya</taxon>
        <taxon>Ascomycota</taxon>
        <taxon>Pezizomycotina</taxon>
        <taxon>Eurotiomycetes</taxon>
        <taxon>Eurotiomycetidae</taxon>
        <taxon>Eurotiales</taxon>
        <taxon>Aspergillaceae</taxon>
        <taxon>Aspergillus</taxon>
        <taxon>Aspergillus subgen. Circumdati</taxon>
    </lineage>
</organism>
<name>A0A5N6WN72_9EURO</name>
<dbReference type="Proteomes" id="UP000325945">
    <property type="component" value="Unassembled WGS sequence"/>
</dbReference>
<gene>
    <name evidence="1" type="ORF">BDV39DRAFT_184116</name>
</gene>
<dbReference type="EMBL" id="ML741849">
    <property type="protein sequence ID" value="KAE8322261.1"/>
    <property type="molecule type" value="Genomic_DNA"/>
</dbReference>